<dbReference type="EMBL" id="VSSQ01029274">
    <property type="protein sequence ID" value="MPM79339.1"/>
    <property type="molecule type" value="Genomic_DNA"/>
</dbReference>
<accession>A0A645CR24</accession>
<sequence length="60" mass="6532">MPQLFIKPQLINTFIHVACPNIPGVIVFDLVDQVEEIINLVAVYPLAIGVSEIDLKGCIG</sequence>
<dbReference type="AlphaFoldDB" id="A0A645CR24"/>
<evidence type="ECO:0000313" key="1">
    <source>
        <dbReference type="EMBL" id="MPM79339.1"/>
    </source>
</evidence>
<reference evidence="1" key="1">
    <citation type="submission" date="2019-08" db="EMBL/GenBank/DDBJ databases">
        <authorList>
            <person name="Kucharzyk K."/>
            <person name="Murdoch R.W."/>
            <person name="Higgins S."/>
            <person name="Loffler F."/>
        </authorList>
    </citation>
    <scope>NUCLEOTIDE SEQUENCE</scope>
</reference>
<gene>
    <name evidence="1" type="ORF">SDC9_126372</name>
</gene>
<protein>
    <submittedName>
        <fullName evidence="1">Uncharacterized protein</fullName>
    </submittedName>
</protein>
<comment type="caution">
    <text evidence="1">The sequence shown here is derived from an EMBL/GenBank/DDBJ whole genome shotgun (WGS) entry which is preliminary data.</text>
</comment>
<proteinExistence type="predicted"/>
<name>A0A645CR24_9ZZZZ</name>
<organism evidence="1">
    <name type="scientific">bioreactor metagenome</name>
    <dbReference type="NCBI Taxonomy" id="1076179"/>
    <lineage>
        <taxon>unclassified sequences</taxon>
        <taxon>metagenomes</taxon>
        <taxon>ecological metagenomes</taxon>
    </lineage>
</organism>